<reference evidence="7 8" key="1">
    <citation type="submission" date="2014-04" db="EMBL/GenBank/DDBJ databases">
        <title>Draft genome sequence of Hydrogenovibrio marinus MH-110, a model organism for aerobic H2 metabolism.</title>
        <authorList>
            <person name="Cha H.J."/>
            <person name="Jo B.H."/>
            <person name="Hwang B.H."/>
        </authorList>
    </citation>
    <scope>NUCLEOTIDE SEQUENCE [LARGE SCALE GENOMIC DNA]</scope>
    <source>
        <strain evidence="7 8">MH-110</strain>
    </source>
</reference>
<evidence type="ECO:0000313" key="7">
    <source>
        <dbReference type="EMBL" id="KDN96136.1"/>
    </source>
</evidence>
<dbReference type="RefSeq" id="WP_029911649.1">
    <property type="nucleotide sequence ID" value="NZ_AP020335.1"/>
</dbReference>
<dbReference type="InterPro" id="IPR050336">
    <property type="entry name" value="Chromosome_partition/occlusion"/>
</dbReference>
<dbReference type="SUPFAM" id="SSF109709">
    <property type="entry name" value="KorB DNA-binding domain-like"/>
    <property type="match status" value="1"/>
</dbReference>
<comment type="caution">
    <text evidence="7">The sequence shown here is derived from an EMBL/GenBank/DDBJ whole genome shotgun (WGS) entry which is preliminary data.</text>
</comment>
<dbReference type="GO" id="GO:0003677">
    <property type="term" value="F:DNA binding"/>
    <property type="evidence" value="ECO:0007669"/>
    <property type="project" value="UniProtKB-KW"/>
</dbReference>
<dbReference type="SUPFAM" id="SSF110849">
    <property type="entry name" value="ParB/Sulfiredoxin"/>
    <property type="match status" value="1"/>
</dbReference>
<evidence type="ECO:0000256" key="5">
    <source>
        <dbReference type="ARBA" id="ARBA00025472"/>
    </source>
</evidence>
<dbReference type="FunFam" id="1.10.10.2830:FF:000001">
    <property type="entry name" value="Chromosome partitioning protein ParB"/>
    <property type="match status" value="1"/>
</dbReference>
<comment type="function">
    <text evidence="5">Involved in chromosome partition. Localize to both poles of the predivisional cell following completion of DNA replication. Binds to the DNA origin of replication.</text>
</comment>
<dbReference type="GO" id="GO:0005694">
    <property type="term" value="C:chromosome"/>
    <property type="evidence" value="ECO:0007669"/>
    <property type="project" value="TreeGrafter"/>
</dbReference>
<accession>A0A067A0K8</accession>
<dbReference type="InterPro" id="IPR036086">
    <property type="entry name" value="ParB/Sulfiredoxin_sf"/>
</dbReference>
<dbReference type="EMBL" id="JMIU01000001">
    <property type="protein sequence ID" value="KDN96136.1"/>
    <property type="molecule type" value="Genomic_DNA"/>
</dbReference>
<keyword evidence="8" id="KW-1185">Reference proteome</keyword>
<dbReference type="InterPro" id="IPR057240">
    <property type="entry name" value="ParB_dimer_C"/>
</dbReference>
<dbReference type="InterPro" id="IPR041468">
    <property type="entry name" value="HTH_ParB/Spo0J"/>
</dbReference>
<dbReference type="Pfam" id="PF17762">
    <property type="entry name" value="HTH_ParB"/>
    <property type="match status" value="1"/>
</dbReference>
<protein>
    <recommendedName>
        <fullName evidence="2">Probable chromosome-partitioning protein ParB</fullName>
    </recommendedName>
</protein>
<comment type="similarity">
    <text evidence="1">Belongs to the ParB family.</text>
</comment>
<keyword evidence="3" id="KW-0159">Chromosome partition</keyword>
<dbReference type="InterPro" id="IPR004437">
    <property type="entry name" value="ParB/RepB/Spo0J"/>
</dbReference>
<evidence type="ECO:0000256" key="3">
    <source>
        <dbReference type="ARBA" id="ARBA00022829"/>
    </source>
</evidence>
<dbReference type="InterPro" id="IPR003115">
    <property type="entry name" value="ParB_N"/>
</dbReference>
<dbReference type="Pfam" id="PF23552">
    <property type="entry name" value="ParB_C"/>
    <property type="match status" value="1"/>
</dbReference>
<evidence type="ECO:0000256" key="2">
    <source>
        <dbReference type="ARBA" id="ARBA00022372"/>
    </source>
</evidence>
<dbReference type="STRING" id="28885.EI16_07555"/>
<evidence type="ECO:0000259" key="6">
    <source>
        <dbReference type="SMART" id="SM00470"/>
    </source>
</evidence>
<dbReference type="FunFam" id="3.90.1530.30:FF:000001">
    <property type="entry name" value="Chromosome partitioning protein ParB"/>
    <property type="match status" value="1"/>
</dbReference>
<dbReference type="NCBIfam" id="TIGR00180">
    <property type="entry name" value="parB_part"/>
    <property type="match status" value="1"/>
</dbReference>
<dbReference type="Proteomes" id="UP000027341">
    <property type="component" value="Unassembled WGS sequence"/>
</dbReference>
<dbReference type="SMART" id="SM00470">
    <property type="entry name" value="ParB"/>
    <property type="match status" value="1"/>
</dbReference>
<evidence type="ECO:0000313" key="8">
    <source>
        <dbReference type="Proteomes" id="UP000027341"/>
    </source>
</evidence>
<dbReference type="GO" id="GO:0007059">
    <property type="term" value="P:chromosome segregation"/>
    <property type="evidence" value="ECO:0007669"/>
    <property type="project" value="UniProtKB-KW"/>
</dbReference>
<dbReference type="PANTHER" id="PTHR33375">
    <property type="entry name" value="CHROMOSOME-PARTITIONING PROTEIN PARB-RELATED"/>
    <property type="match status" value="1"/>
</dbReference>
<keyword evidence="4" id="KW-0238">DNA-binding</keyword>
<dbReference type="AlphaFoldDB" id="A0A067A0K8"/>
<feature type="domain" description="ParB-like N-terminal" evidence="6">
    <location>
        <begin position="32"/>
        <end position="123"/>
    </location>
</feature>
<dbReference type="Gene3D" id="3.90.1530.30">
    <property type="match status" value="1"/>
</dbReference>
<evidence type="ECO:0000256" key="4">
    <source>
        <dbReference type="ARBA" id="ARBA00023125"/>
    </source>
</evidence>
<dbReference type="GO" id="GO:0045881">
    <property type="term" value="P:positive regulation of sporulation resulting in formation of a cellular spore"/>
    <property type="evidence" value="ECO:0007669"/>
    <property type="project" value="TreeGrafter"/>
</dbReference>
<proteinExistence type="inferred from homology"/>
<dbReference type="PANTHER" id="PTHR33375:SF1">
    <property type="entry name" value="CHROMOSOME-PARTITIONING PROTEIN PARB-RELATED"/>
    <property type="match status" value="1"/>
</dbReference>
<dbReference type="Pfam" id="PF02195">
    <property type="entry name" value="ParB_N"/>
    <property type="match status" value="1"/>
</dbReference>
<dbReference type="Gene3D" id="1.10.10.2830">
    <property type="match status" value="1"/>
</dbReference>
<evidence type="ECO:0000256" key="1">
    <source>
        <dbReference type="ARBA" id="ARBA00006295"/>
    </source>
</evidence>
<dbReference type="CDD" id="cd16393">
    <property type="entry name" value="SPO0J_N"/>
    <property type="match status" value="1"/>
</dbReference>
<sequence length="287" mass="32117">MAKKRGMGLGGVRALYGAKQKAESNVSDLRIEKVSIDHLKPGVYQPRYKFDQESLSELADSIRLQGIVQPIVVKVSDEDNTYEIIAGERRWRAAKIAGLTSVPVVIRQADNQATLAMALIENIQREDLNPIETALGLKRLMKEFDLTQQAVADAVGRSRTAVTNLLRLLKLPEKVQEWLHNGDLTMGHARAIITLPENLQLELAQKSIAKNWTVRDMEQAVQAILVPKNLKKAKKPQLAAHYLEKQEQISEKMATKVKINHGANGKGKIELPFSSEEELQRLLEHLS</sequence>
<organism evidence="7 8">
    <name type="scientific">Hydrogenovibrio marinus</name>
    <dbReference type="NCBI Taxonomy" id="28885"/>
    <lineage>
        <taxon>Bacteria</taxon>
        <taxon>Pseudomonadati</taxon>
        <taxon>Pseudomonadota</taxon>
        <taxon>Gammaproteobacteria</taxon>
        <taxon>Thiotrichales</taxon>
        <taxon>Piscirickettsiaceae</taxon>
        <taxon>Hydrogenovibrio</taxon>
    </lineage>
</organism>
<name>A0A067A0K8_HYDMR</name>
<gene>
    <name evidence="7" type="ORF">EI16_07555</name>
</gene>